<dbReference type="SMART" id="SM00220">
    <property type="entry name" value="S_TKc"/>
    <property type="match status" value="1"/>
</dbReference>
<evidence type="ECO:0000256" key="1">
    <source>
        <dbReference type="ARBA" id="ARBA00012513"/>
    </source>
</evidence>
<dbReference type="Proteomes" id="UP000007799">
    <property type="component" value="Unassembled WGS sequence"/>
</dbReference>
<evidence type="ECO:0000256" key="5">
    <source>
        <dbReference type="RuleBase" id="RU000304"/>
    </source>
</evidence>
<name>F2UFC3_SALR5</name>
<gene>
    <name evidence="7" type="ORF">PTSG_06973</name>
</gene>
<dbReference type="eggNOG" id="KOG1164">
    <property type="taxonomic scope" value="Eukaryota"/>
</dbReference>
<dbReference type="Pfam" id="PF00069">
    <property type="entry name" value="Pkinase"/>
    <property type="match status" value="1"/>
</dbReference>
<keyword evidence="7" id="KW-0808">Transferase</keyword>
<keyword evidence="8" id="KW-1185">Reference proteome</keyword>
<dbReference type="InterPro" id="IPR008271">
    <property type="entry name" value="Ser/Thr_kinase_AS"/>
</dbReference>
<sequence>MSSHKTKSGPSLDLYVAGRYQLKRKIGHGSFGDIYHGVSAASGKNVAVKVESLKTRYPQLYYEAKLYKILAGGVGIPLMKWHGQEGDFYVMVMELLGPSLEDCFSFCDRKFSLRTVLLLADQMLDRLAFLHSKHFIHRDIKPDNFLLGSGSKGNMVYIIDFGLAKRFRDPKTFEHIRMRTDKHLTGTARYASINAHAGIEQSRRDDIESLGYVLMYFLRGSLPWQGLKAANKKQKYEKIMEKKKTTPLEELCARHPPELRVFLEYARQLEFDEGPDYNYLKKLLIGVYNREKFEKTICFDWTKRARSMKQSKSKKKDKESH</sequence>
<comment type="similarity">
    <text evidence="5">Belongs to the protein kinase superfamily.</text>
</comment>
<dbReference type="FunFam" id="1.10.510.10:FF:000596">
    <property type="entry name" value="CK1 family protein kinase"/>
    <property type="match status" value="1"/>
</dbReference>
<dbReference type="EMBL" id="GL832971">
    <property type="protein sequence ID" value="EGD75323.1"/>
    <property type="molecule type" value="Genomic_DNA"/>
</dbReference>
<dbReference type="InterPro" id="IPR011009">
    <property type="entry name" value="Kinase-like_dom_sf"/>
</dbReference>
<feature type="binding site" evidence="4">
    <location>
        <position position="49"/>
    </location>
    <ligand>
        <name>ATP</name>
        <dbReference type="ChEBI" id="CHEBI:30616"/>
    </ligand>
</feature>
<keyword evidence="5" id="KW-0723">Serine/threonine-protein kinase</keyword>
<dbReference type="GO" id="GO:0004674">
    <property type="term" value="F:protein serine/threonine kinase activity"/>
    <property type="evidence" value="ECO:0007669"/>
    <property type="project" value="UniProtKB-KW"/>
</dbReference>
<dbReference type="PROSITE" id="PS50011">
    <property type="entry name" value="PROTEIN_KINASE_DOM"/>
    <property type="match status" value="1"/>
</dbReference>
<dbReference type="Gene3D" id="1.10.510.10">
    <property type="entry name" value="Transferase(Phosphotransferase) domain 1"/>
    <property type="match status" value="1"/>
</dbReference>
<dbReference type="PROSITE" id="PS00108">
    <property type="entry name" value="PROTEIN_KINASE_ST"/>
    <property type="match status" value="1"/>
</dbReference>
<dbReference type="GO" id="GO:0005524">
    <property type="term" value="F:ATP binding"/>
    <property type="evidence" value="ECO:0007669"/>
    <property type="project" value="UniProtKB-UniRule"/>
</dbReference>
<dbReference type="InterPro" id="IPR050235">
    <property type="entry name" value="CK1_Ser-Thr_kinase"/>
</dbReference>
<evidence type="ECO:0000256" key="4">
    <source>
        <dbReference type="PROSITE-ProRule" id="PRU10141"/>
    </source>
</evidence>
<accession>F2UFC3</accession>
<evidence type="ECO:0000256" key="3">
    <source>
        <dbReference type="ARBA" id="ARBA00022840"/>
    </source>
</evidence>
<reference evidence="7" key="1">
    <citation type="submission" date="2009-08" db="EMBL/GenBank/DDBJ databases">
        <title>Annotation of Salpingoeca rosetta.</title>
        <authorList>
            <consortium name="The Broad Institute Genome Sequencing Platform"/>
            <person name="Russ C."/>
            <person name="Cuomo C."/>
            <person name="Burger G."/>
            <person name="Gray M.W."/>
            <person name="Holland P.W.H."/>
            <person name="King N."/>
            <person name="Lang F.B.F."/>
            <person name="Roger A.J."/>
            <person name="Ruiz-Trillo I."/>
            <person name="Young S.K."/>
            <person name="Zeng Q."/>
            <person name="Gargeya S."/>
            <person name="Alvarado L."/>
            <person name="Berlin A."/>
            <person name="Chapman S.B."/>
            <person name="Chen Z."/>
            <person name="Freedman E."/>
            <person name="Gellesch M."/>
            <person name="Goldberg J."/>
            <person name="Griggs A."/>
            <person name="Gujja S."/>
            <person name="Heilman E."/>
            <person name="Heiman D."/>
            <person name="Howarth C."/>
            <person name="Mehta T."/>
            <person name="Neiman D."/>
            <person name="Pearson M."/>
            <person name="Roberts A."/>
            <person name="Saif S."/>
            <person name="Shea T."/>
            <person name="Shenoy N."/>
            <person name="Sisk P."/>
            <person name="Stolte C."/>
            <person name="Sykes S."/>
            <person name="White J."/>
            <person name="Yandava C."/>
            <person name="Haas B."/>
            <person name="Nusbaum C."/>
            <person name="Birren B."/>
        </authorList>
    </citation>
    <scope>NUCLEOTIDE SEQUENCE [LARGE SCALE GENOMIC DNA]</scope>
    <source>
        <strain evidence="7">ATCC 50818</strain>
    </source>
</reference>
<dbReference type="InterPro" id="IPR000719">
    <property type="entry name" value="Prot_kinase_dom"/>
</dbReference>
<dbReference type="InParanoid" id="F2UFC3"/>
<dbReference type="AlphaFoldDB" id="F2UFC3"/>
<evidence type="ECO:0000256" key="2">
    <source>
        <dbReference type="ARBA" id="ARBA00022741"/>
    </source>
</evidence>
<dbReference type="KEGG" id="sre:PTSG_06973"/>
<organism evidence="8">
    <name type="scientific">Salpingoeca rosetta (strain ATCC 50818 / BSB-021)</name>
    <dbReference type="NCBI Taxonomy" id="946362"/>
    <lineage>
        <taxon>Eukaryota</taxon>
        <taxon>Choanoflagellata</taxon>
        <taxon>Craspedida</taxon>
        <taxon>Salpingoecidae</taxon>
        <taxon>Salpingoeca</taxon>
    </lineage>
</organism>
<dbReference type="RefSeq" id="XP_004992376.1">
    <property type="nucleotide sequence ID" value="XM_004992319.1"/>
</dbReference>
<dbReference type="PANTHER" id="PTHR11909">
    <property type="entry name" value="CASEIN KINASE-RELATED"/>
    <property type="match status" value="1"/>
</dbReference>
<keyword evidence="2 4" id="KW-0547">Nucleotide-binding</keyword>
<dbReference type="SUPFAM" id="SSF56112">
    <property type="entry name" value="Protein kinase-like (PK-like)"/>
    <property type="match status" value="1"/>
</dbReference>
<keyword evidence="7" id="KW-0418">Kinase</keyword>
<feature type="domain" description="Protein kinase" evidence="6">
    <location>
        <begin position="20"/>
        <end position="293"/>
    </location>
</feature>
<keyword evidence="3 4" id="KW-0067">ATP-binding</keyword>
<evidence type="ECO:0000259" key="6">
    <source>
        <dbReference type="PROSITE" id="PS50011"/>
    </source>
</evidence>
<dbReference type="InterPro" id="IPR017441">
    <property type="entry name" value="Protein_kinase_ATP_BS"/>
</dbReference>
<dbReference type="OMA" id="NKHQENK"/>
<dbReference type="STRING" id="946362.F2UFC3"/>
<dbReference type="EC" id="2.7.11.1" evidence="1"/>
<proteinExistence type="inferred from homology"/>
<protein>
    <recommendedName>
        <fullName evidence="1">non-specific serine/threonine protein kinase</fullName>
        <ecNumber evidence="1">2.7.11.1</ecNumber>
    </recommendedName>
</protein>
<evidence type="ECO:0000313" key="7">
    <source>
        <dbReference type="EMBL" id="EGD75323.1"/>
    </source>
</evidence>
<dbReference type="PROSITE" id="PS00107">
    <property type="entry name" value="PROTEIN_KINASE_ATP"/>
    <property type="match status" value="1"/>
</dbReference>
<dbReference type="OrthoDB" id="5800476at2759"/>
<evidence type="ECO:0000313" key="8">
    <source>
        <dbReference type="Proteomes" id="UP000007799"/>
    </source>
</evidence>
<dbReference type="GeneID" id="16072938"/>